<gene>
    <name evidence="1" type="ORF">Harman_11860</name>
</gene>
<dbReference type="OrthoDB" id="359297at2157"/>
<name>A0A4C2EFG2_9EURY</name>
<comment type="caution">
    <text evidence="1">The sequence shown here is derived from an EMBL/GenBank/DDBJ whole genome shotgun (WGS) entry which is preliminary data.</text>
</comment>
<proteinExistence type="predicted"/>
<dbReference type="RefSeq" id="WP_137682877.1">
    <property type="nucleotide sequence ID" value="NZ_BIXZ01000001.1"/>
</dbReference>
<dbReference type="Proteomes" id="UP000304382">
    <property type="component" value="Unassembled WGS sequence"/>
</dbReference>
<reference evidence="1 2" key="1">
    <citation type="submission" date="2019-02" db="EMBL/GenBank/DDBJ databases">
        <title>Haloarcula mannanilyticum sp. nov., a mannan degrading haloarchaeon isolated from commercial salt.</title>
        <authorList>
            <person name="Enomoto S."/>
            <person name="Shimane Y."/>
            <person name="Kamekura M."/>
            <person name="Ito T."/>
            <person name="Moriya O."/>
            <person name="Ihara K."/>
            <person name="Takahashi-Ando N."/>
            <person name="Fukushima Y."/>
            <person name="Yoshida Y."/>
            <person name="Usama R."/>
            <person name="Takai K."/>
            <person name="Minegishi H."/>
        </authorList>
    </citation>
    <scope>NUCLEOTIDE SEQUENCE [LARGE SCALE GENOMIC DNA]</scope>
    <source>
        <strain evidence="1 2">MD130-1</strain>
    </source>
</reference>
<accession>A0A4C2EFG2</accession>
<dbReference type="AlphaFoldDB" id="A0A4C2EFG2"/>
<keyword evidence="2" id="KW-1185">Reference proteome</keyword>
<organism evidence="1 2">
    <name type="scientific">Haloarcula mannanilytica</name>
    <dbReference type="NCBI Taxonomy" id="2509225"/>
    <lineage>
        <taxon>Archaea</taxon>
        <taxon>Methanobacteriati</taxon>
        <taxon>Methanobacteriota</taxon>
        <taxon>Stenosarchaea group</taxon>
        <taxon>Halobacteria</taxon>
        <taxon>Halobacteriales</taxon>
        <taxon>Haloarculaceae</taxon>
        <taxon>Haloarcula</taxon>
    </lineage>
</organism>
<protein>
    <submittedName>
        <fullName evidence="1">Uncharacterized protein</fullName>
    </submittedName>
</protein>
<dbReference type="EMBL" id="BIXZ01000001">
    <property type="protein sequence ID" value="GCF13251.1"/>
    <property type="molecule type" value="Genomic_DNA"/>
</dbReference>
<sequence length="464" mass="52594">MSKSAQKRREKGKQDVLDMLHADFKAWTKSRQALHHSDDEEKSYDRLGKYRNDGEHIYQQFVWDDGTHMKPMHKVLASLTRTARRYGIEEAHPVYRHPEAYLNALLHLDDSEKWALEDGRLDDPIIANAPPTRRKVLRWLAQEENSHVLSAMGDGGTEIWAHSEPGEGKTSFANVIGGVRMPEVNNETVLWPLTLDELECLPLAPWMQVAVPEGIEYVVEAKPRNPSLPAVEIELTDVFRSTLTYSSPRDLMQQIVPGGLYAILPDPLFRGCEKLCRAAFNPAREVEEPAEVTPLRDNIFALLESRAKDDEFLHPTVIIADEFGDLVPLNPENDESDTNTKVKGYPVALGKARKKNLSVISLSHSIARVDEGVREKNRWFATMPNTPAPSQSLSGIGNVPVDTNYTGKRDFSTGEAVVWRNQNFADISWPNPYRRLRLGEDEGYQFRGEISIRYPRREEAIHAL</sequence>
<evidence type="ECO:0000313" key="2">
    <source>
        <dbReference type="Proteomes" id="UP000304382"/>
    </source>
</evidence>
<evidence type="ECO:0000313" key="1">
    <source>
        <dbReference type="EMBL" id="GCF13251.1"/>
    </source>
</evidence>